<dbReference type="PANTHER" id="PTHR24128">
    <property type="entry name" value="HOMEOBOX PROTEIN WARIAI"/>
    <property type="match status" value="1"/>
</dbReference>
<dbReference type="InterPro" id="IPR002110">
    <property type="entry name" value="Ankyrin_rpt"/>
</dbReference>
<dbReference type="PANTHER" id="PTHR24128:SF101">
    <property type="entry name" value="ANKYRIN REPEAT-CONTAINING PROTEIN BDA1-LIKE"/>
    <property type="match status" value="1"/>
</dbReference>
<accession>A0A443P2N9</accession>
<organism evidence="2 3">
    <name type="scientific">Cinnamomum micranthum f. kanehirae</name>
    <dbReference type="NCBI Taxonomy" id="337451"/>
    <lineage>
        <taxon>Eukaryota</taxon>
        <taxon>Viridiplantae</taxon>
        <taxon>Streptophyta</taxon>
        <taxon>Embryophyta</taxon>
        <taxon>Tracheophyta</taxon>
        <taxon>Spermatophyta</taxon>
        <taxon>Magnoliopsida</taxon>
        <taxon>Magnoliidae</taxon>
        <taxon>Laurales</taxon>
        <taxon>Lauraceae</taxon>
        <taxon>Cinnamomum</taxon>
    </lineage>
</organism>
<dbReference type="Pfam" id="PF12796">
    <property type="entry name" value="Ank_2"/>
    <property type="match status" value="1"/>
</dbReference>
<feature type="repeat" description="ANK" evidence="1">
    <location>
        <begin position="70"/>
        <end position="102"/>
    </location>
</feature>
<evidence type="ECO:0000256" key="1">
    <source>
        <dbReference type="PROSITE-ProRule" id="PRU00023"/>
    </source>
</evidence>
<dbReference type="EMBL" id="QPKB01000005">
    <property type="protein sequence ID" value="RWR85080.1"/>
    <property type="molecule type" value="Genomic_DNA"/>
</dbReference>
<dbReference type="Proteomes" id="UP000283530">
    <property type="component" value="Unassembled WGS sequence"/>
</dbReference>
<keyword evidence="3" id="KW-1185">Reference proteome</keyword>
<feature type="repeat" description="ANK" evidence="1">
    <location>
        <begin position="104"/>
        <end position="124"/>
    </location>
</feature>
<keyword evidence="1" id="KW-0040">ANK repeat</keyword>
<dbReference type="PROSITE" id="PS50088">
    <property type="entry name" value="ANK_REPEAT"/>
    <property type="match status" value="2"/>
</dbReference>
<evidence type="ECO:0000313" key="3">
    <source>
        <dbReference type="Proteomes" id="UP000283530"/>
    </source>
</evidence>
<dbReference type="STRING" id="337451.A0A443P2N9"/>
<dbReference type="InterPro" id="IPR036770">
    <property type="entry name" value="Ankyrin_rpt-contain_sf"/>
</dbReference>
<reference evidence="2 3" key="1">
    <citation type="journal article" date="2019" name="Nat. Plants">
        <title>Stout camphor tree genome fills gaps in understanding of flowering plant genome evolution.</title>
        <authorList>
            <person name="Chaw S.M."/>
            <person name="Liu Y.C."/>
            <person name="Wu Y.W."/>
            <person name="Wang H.Y."/>
            <person name="Lin C.I."/>
            <person name="Wu C.S."/>
            <person name="Ke H.M."/>
            <person name="Chang L.Y."/>
            <person name="Hsu C.Y."/>
            <person name="Yang H.T."/>
            <person name="Sudianto E."/>
            <person name="Hsu M.H."/>
            <person name="Wu K.P."/>
            <person name="Wang L.N."/>
            <person name="Leebens-Mack J.H."/>
            <person name="Tsai I.J."/>
        </authorList>
    </citation>
    <scope>NUCLEOTIDE SEQUENCE [LARGE SCALE GENOMIC DNA]</scope>
    <source>
        <strain evidence="3">cv. Chaw 1501</strain>
        <tissue evidence="2">Young leaves</tissue>
    </source>
</reference>
<dbReference type="Gene3D" id="1.25.40.20">
    <property type="entry name" value="Ankyrin repeat-containing domain"/>
    <property type="match status" value="2"/>
</dbReference>
<sequence>MDRRLHEASLTGNTTSLQKLLDEDELILDRTLAANAPENPLHIAALRGHVVFAAQILCLRPELSHELNSQGLSPLHLASANGHVGVVKEFLKLAPDSISKRDREGRTPLHTAAAKGRVSVLEELTHHKPELIGDVTSRGETVLHLCVKHEHVEALKMLVGVISDAELVNQKDDNGNTICHVPRYETGVIREIRAN</sequence>
<dbReference type="OrthoDB" id="1932267at2759"/>
<dbReference type="SMART" id="SM00248">
    <property type="entry name" value="ANK"/>
    <property type="match status" value="4"/>
</dbReference>
<name>A0A443P2N9_9MAGN</name>
<dbReference type="AlphaFoldDB" id="A0A443P2N9"/>
<evidence type="ECO:0000313" key="2">
    <source>
        <dbReference type="EMBL" id="RWR85080.1"/>
    </source>
</evidence>
<proteinExistence type="predicted"/>
<protein>
    <submittedName>
        <fullName evidence="2">Ankyrin repeat-containing protein</fullName>
    </submittedName>
</protein>
<comment type="caution">
    <text evidence="2">The sequence shown here is derived from an EMBL/GenBank/DDBJ whole genome shotgun (WGS) entry which is preliminary data.</text>
</comment>
<gene>
    <name evidence="2" type="ORF">CKAN_01392500</name>
</gene>
<dbReference type="SUPFAM" id="SSF48403">
    <property type="entry name" value="Ankyrin repeat"/>
    <property type="match status" value="1"/>
</dbReference>
<dbReference type="PROSITE" id="PS50297">
    <property type="entry name" value="ANK_REP_REGION"/>
    <property type="match status" value="2"/>
</dbReference>